<dbReference type="EMBL" id="MPPL01000001">
    <property type="protein sequence ID" value="OKS84773.1"/>
    <property type="molecule type" value="Genomic_DNA"/>
</dbReference>
<dbReference type="Pfam" id="PF13515">
    <property type="entry name" value="FUSC_2"/>
    <property type="match status" value="1"/>
</dbReference>
<reference evidence="7 8" key="1">
    <citation type="submission" date="2016-11" db="EMBL/GenBank/DDBJ databases">
        <title>Whole Genome Sequencing of Mucilaginibacter polytrichastri RG4-7(T) isolated from the moss sample.</title>
        <authorList>
            <person name="Li Y."/>
        </authorList>
    </citation>
    <scope>NUCLEOTIDE SEQUENCE [LARGE SCALE GENOMIC DNA]</scope>
    <source>
        <strain evidence="7 8">RG4-7</strain>
    </source>
</reference>
<sequence length="159" mass="17393">MASKYSNLLFYILKCLIGTAIGFYLYRLYPTLGAWCLISIILVLSPDDKDAMSLATNRIIANLVGAFIGLTLFYIHPINLLMICIGITASIIVCELLKVQTATRSAGVALLIITMHQPGQYFWDVALERAGGVVSGCIIGMLITYVFHLPFLKLGKSST</sequence>
<feature type="transmembrane region" description="Helical" evidence="5">
    <location>
        <begin position="129"/>
        <end position="152"/>
    </location>
</feature>
<evidence type="ECO:0000256" key="3">
    <source>
        <dbReference type="ARBA" id="ARBA00022989"/>
    </source>
</evidence>
<accession>A0A1Q5ZSQ7</accession>
<gene>
    <name evidence="7" type="ORF">RG47T_0206</name>
</gene>
<dbReference type="STRING" id="1302689.RG47T_0206"/>
<feature type="transmembrane region" description="Helical" evidence="5">
    <location>
        <begin position="80"/>
        <end position="99"/>
    </location>
</feature>
<feature type="domain" description="Integral membrane bound transporter" evidence="6">
    <location>
        <begin position="31"/>
        <end position="143"/>
    </location>
</feature>
<keyword evidence="8" id="KW-1185">Reference proteome</keyword>
<evidence type="ECO:0000256" key="1">
    <source>
        <dbReference type="ARBA" id="ARBA00004141"/>
    </source>
</evidence>
<keyword evidence="3 5" id="KW-1133">Transmembrane helix</keyword>
<dbReference type="Proteomes" id="UP000186720">
    <property type="component" value="Unassembled WGS sequence"/>
</dbReference>
<name>A0A1Q5ZSQ7_9SPHI</name>
<dbReference type="InterPro" id="IPR049453">
    <property type="entry name" value="Memb_transporter_dom"/>
</dbReference>
<evidence type="ECO:0000313" key="7">
    <source>
        <dbReference type="EMBL" id="OKS84773.1"/>
    </source>
</evidence>
<keyword evidence="4 5" id="KW-0472">Membrane</keyword>
<protein>
    <recommendedName>
        <fullName evidence="6">Integral membrane bound transporter domain-containing protein</fullName>
    </recommendedName>
</protein>
<keyword evidence="2 5" id="KW-0812">Transmembrane</keyword>
<dbReference type="RefSeq" id="WP_074487473.1">
    <property type="nucleotide sequence ID" value="NZ_FPAM01000008.1"/>
</dbReference>
<dbReference type="AlphaFoldDB" id="A0A1Q5ZSQ7"/>
<evidence type="ECO:0000256" key="4">
    <source>
        <dbReference type="ARBA" id="ARBA00023136"/>
    </source>
</evidence>
<evidence type="ECO:0000256" key="5">
    <source>
        <dbReference type="SAM" id="Phobius"/>
    </source>
</evidence>
<comment type="subcellular location">
    <subcellularLocation>
        <location evidence="1">Membrane</location>
        <topology evidence="1">Multi-pass membrane protein</topology>
    </subcellularLocation>
</comment>
<evidence type="ECO:0000256" key="2">
    <source>
        <dbReference type="ARBA" id="ARBA00022692"/>
    </source>
</evidence>
<organism evidence="7 8">
    <name type="scientific">Mucilaginibacter polytrichastri</name>
    <dbReference type="NCBI Taxonomy" id="1302689"/>
    <lineage>
        <taxon>Bacteria</taxon>
        <taxon>Pseudomonadati</taxon>
        <taxon>Bacteroidota</taxon>
        <taxon>Sphingobacteriia</taxon>
        <taxon>Sphingobacteriales</taxon>
        <taxon>Sphingobacteriaceae</taxon>
        <taxon>Mucilaginibacter</taxon>
    </lineage>
</organism>
<dbReference type="GO" id="GO:0016020">
    <property type="term" value="C:membrane"/>
    <property type="evidence" value="ECO:0007669"/>
    <property type="project" value="UniProtKB-SubCell"/>
</dbReference>
<comment type="caution">
    <text evidence="7">The sequence shown here is derived from an EMBL/GenBank/DDBJ whole genome shotgun (WGS) entry which is preliminary data.</text>
</comment>
<evidence type="ECO:0000259" key="6">
    <source>
        <dbReference type="Pfam" id="PF13515"/>
    </source>
</evidence>
<proteinExistence type="predicted"/>
<evidence type="ECO:0000313" key="8">
    <source>
        <dbReference type="Proteomes" id="UP000186720"/>
    </source>
</evidence>
<feature type="transmembrane region" description="Helical" evidence="5">
    <location>
        <begin position="7"/>
        <end position="26"/>
    </location>
</feature>